<evidence type="ECO:0000256" key="1">
    <source>
        <dbReference type="SAM" id="MobiDB-lite"/>
    </source>
</evidence>
<name>A0ABV5A9I1_9BACL</name>
<comment type="caution">
    <text evidence="2">The sequence shown here is derived from an EMBL/GenBank/DDBJ whole genome shotgun (WGS) entry which is preliminary data.</text>
</comment>
<reference evidence="2 3" key="1">
    <citation type="journal article" date="2024" name="Int. J. Mol. Sci.">
        <title>Exploration of Alicyclobacillus spp. Genome in Search of Antibiotic Resistance.</title>
        <authorList>
            <person name="Bucka-Kolendo J."/>
            <person name="Kiousi D.E."/>
            <person name="Dekowska A."/>
            <person name="Mikolajczuk-Szczyrba A."/>
            <person name="Karadedos D.M."/>
            <person name="Michael P."/>
            <person name="Galanis A."/>
            <person name="Sokolowska B."/>
        </authorList>
    </citation>
    <scope>NUCLEOTIDE SEQUENCE [LARGE SCALE GENOMIC DNA]</scope>
    <source>
        <strain evidence="2 3">KKP 3000</strain>
    </source>
</reference>
<proteinExistence type="predicted"/>
<dbReference type="Proteomes" id="UP001579974">
    <property type="component" value="Unassembled WGS sequence"/>
</dbReference>
<protein>
    <submittedName>
        <fullName evidence="2">Uncharacterized protein</fullName>
    </submittedName>
</protein>
<dbReference type="RefSeq" id="WP_275475769.1">
    <property type="nucleotide sequence ID" value="NZ_CP162940.1"/>
</dbReference>
<dbReference type="EMBL" id="JBDXSU010000001">
    <property type="protein sequence ID" value="MFB5188945.1"/>
    <property type="molecule type" value="Genomic_DNA"/>
</dbReference>
<sequence>MRTVGLLPLVGRRRIRMLRIAERLAQMLPQSAPTKAPFQERGLRRKTNAYA</sequence>
<organism evidence="2 3">
    <name type="scientific">Alicyclobacillus fastidiosus</name>
    <dbReference type="NCBI Taxonomy" id="392011"/>
    <lineage>
        <taxon>Bacteria</taxon>
        <taxon>Bacillati</taxon>
        <taxon>Bacillota</taxon>
        <taxon>Bacilli</taxon>
        <taxon>Bacillales</taxon>
        <taxon>Alicyclobacillaceae</taxon>
        <taxon>Alicyclobacillus</taxon>
    </lineage>
</organism>
<feature type="region of interest" description="Disordered" evidence="1">
    <location>
        <begin position="31"/>
        <end position="51"/>
    </location>
</feature>
<accession>A0ABV5A9I1</accession>
<evidence type="ECO:0000313" key="3">
    <source>
        <dbReference type="Proteomes" id="UP001579974"/>
    </source>
</evidence>
<keyword evidence="3" id="KW-1185">Reference proteome</keyword>
<gene>
    <name evidence="2" type="ORF">KKP3000_001384</name>
</gene>
<evidence type="ECO:0000313" key="2">
    <source>
        <dbReference type="EMBL" id="MFB5188945.1"/>
    </source>
</evidence>